<comment type="caution">
    <text evidence="2">The sequence shown here is derived from an EMBL/GenBank/DDBJ whole genome shotgun (WGS) entry which is preliminary data.</text>
</comment>
<evidence type="ECO:0000256" key="1">
    <source>
        <dbReference type="SAM" id="MobiDB-lite"/>
    </source>
</evidence>
<organism evidence="2 3">
    <name type="scientific">Penicillium malachiteum</name>
    <dbReference type="NCBI Taxonomy" id="1324776"/>
    <lineage>
        <taxon>Eukaryota</taxon>
        <taxon>Fungi</taxon>
        <taxon>Dikarya</taxon>
        <taxon>Ascomycota</taxon>
        <taxon>Pezizomycotina</taxon>
        <taxon>Eurotiomycetes</taxon>
        <taxon>Eurotiomycetidae</taxon>
        <taxon>Eurotiales</taxon>
        <taxon>Aspergillaceae</taxon>
        <taxon>Penicillium</taxon>
    </lineage>
</organism>
<reference evidence="2" key="2">
    <citation type="submission" date="2023-01" db="EMBL/GenBank/DDBJ databases">
        <authorList>
            <person name="Petersen C."/>
        </authorList>
    </citation>
    <scope>NUCLEOTIDE SEQUENCE</scope>
    <source>
        <strain evidence="2">IBT 17514</strain>
    </source>
</reference>
<gene>
    <name evidence="2" type="ORF">N7493_005521</name>
</gene>
<feature type="region of interest" description="Disordered" evidence="1">
    <location>
        <begin position="1"/>
        <end position="129"/>
    </location>
</feature>
<keyword evidence="3" id="KW-1185">Reference proteome</keyword>
<name>A0AAD6HMU8_9EURO</name>
<feature type="compositionally biased region" description="Basic and acidic residues" evidence="1">
    <location>
        <begin position="62"/>
        <end position="88"/>
    </location>
</feature>
<accession>A0AAD6HMU8</accession>
<protein>
    <submittedName>
        <fullName evidence="2">Uncharacterized protein</fullName>
    </submittedName>
</protein>
<reference evidence="2" key="1">
    <citation type="journal article" date="2023" name="IMA Fungus">
        <title>Comparative genomic study of the Penicillium genus elucidates a diverse pangenome and 15 lateral gene transfer events.</title>
        <authorList>
            <person name="Petersen C."/>
            <person name="Sorensen T."/>
            <person name="Nielsen M.R."/>
            <person name="Sondergaard T.E."/>
            <person name="Sorensen J.L."/>
            <person name="Fitzpatrick D.A."/>
            <person name="Frisvad J.C."/>
            <person name="Nielsen K.L."/>
        </authorList>
    </citation>
    <scope>NUCLEOTIDE SEQUENCE</scope>
    <source>
        <strain evidence="2">IBT 17514</strain>
    </source>
</reference>
<dbReference type="AlphaFoldDB" id="A0AAD6HMU8"/>
<dbReference type="Proteomes" id="UP001215712">
    <property type="component" value="Unassembled WGS sequence"/>
</dbReference>
<evidence type="ECO:0000313" key="3">
    <source>
        <dbReference type="Proteomes" id="UP001215712"/>
    </source>
</evidence>
<feature type="compositionally biased region" description="Low complexity" evidence="1">
    <location>
        <begin position="13"/>
        <end position="31"/>
    </location>
</feature>
<feature type="compositionally biased region" description="Polar residues" evidence="1">
    <location>
        <begin position="1"/>
        <end position="12"/>
    </location>
</feature>
<sequence length="167" mass="18947">MRSQSHQSSNYPRRSLSQTSATTTSSRSTVLSDEKKRRRISNPLSSKLFRSGSKSGTPIEIPKTRQSTDTHDIPRSNPDDSYFDHRDGSISPVRMSPEPSSPRSPKPDFEKPAPPAHTRKNSDDYRRYSGTVNHYGRHSNDWLFGGFSVRDTVRDGIEKLRHSDKDT</sequence>
<proteinExistence type="predicted"/>
<dbReference type="EMBL" id="JAQJAN010000006">
    <property type="protein sequence ID" value="KAJ5727701.1"/>
    <property type="molecule type" value="Genomic_DNA"/>
</dbReference>
<evidence type="ECO:0000313" key="2">
    <source>
        <dbReference type="EMBL" id="KAJ5727701.1"/>
    </source>
</evidence>